<protein>
    <submittedName>
        <fullName evidence="3">Uncharacterized protein</fullName>
    </submittedName>
</protein>
<proteinExistence type="predicted"/>
<feature type="chain" id="PRO_5044754896" evidence="2">
    <location>
        <begin position="23"/>
        <end position="380"/>
    </location>
</feature>
<dbReference type="Proteomes" id="UP001634394">
    <property type="component" value="Unassembled WGS sequence"/>
</dbReference>
<dbReference type="SUPFAM" id="SSF57501">
    <property type="entry name" value="Cystine-knot cytokines"/>
    <property type="match status" value="1"/>
</dbReference>
<comment type="caution">
    <text evidence="3">The sequence shown here is derived from an EMBL/GenBank/DDBJ whole genome shotgun (WGS) entry which is preliminary data.</text>
</comment>
<evidence type="ECO:0000313" key="3">
    <source>
        <dbReference type="EMBL" id="KAL3863543.1"/>
    </source>
</evidence>
<feature type="signal peptide" evidence="2">
    <location>
        <begin position="1"/>
        <end position="22"/>
    </location>
</feature>
<accession>A0ABD3VS98</accession>
<evidence type="ECO:0000256" key="1">
    <source>
        <dbReference type="SAM" id="MobiDB-lite"/>
    </source>
</evidence>
<dbReference type="PANTHER" id="PTHR33995:SF7">
    <property type="entry name" value="BURSICON SUBUNIT ALPHA-RELATED"/>
    <property type="match status" value="1"/>
</dbReference>
<dbReference type="PANTHER" id="PTHR33995">
    <property type="entry name" value="PROTEIN CBG18546"/>
    <property type="match status" value="1"/>
</dbReference>
<organism evidence="3 4">
    <name type="scientific">Sinanodonta woodiana</name>
    <name type="common">Chinese pond mussel</name>
    <name type="synonym">Anodonta woodiana</name>
    <dbReference type="NCBI Taxonomy" id="1069815"/>
    <lineage>
        <taxon>Eukaryota</taxon>
        <taxon>Metazoa</taxon>
        <taxon>Spiralia</taxon>
        <taxon>Lophotrochozoa</taxon>
        <taxon>Mollusca</taxon>
        <taxon>Bivalvia</taxon>
        <taxon>Autobranchia</taxon>
        <taxon>Heteroconchia</taxon>
        <taxon>Palaeoheterodonta</taxon>
        <taxon>Unionida</taxon>
        <taxon>Unionoidea</taxon>
        <taxon>Unionidae</taxon>
        <taxon>Unioninae</taxon>
        <taxon>Sinanodonta</taxon>
    </lineage>
</organism>
<reference evidence="3 4" key="1">
    <citation type="submission" date="2024-11" db="EMBL/GenBank/DDBJ databases">
        <title>Chromosome-level genome assembly of the freshwater bivalve Anodonta woodiana.</title>
        <authorList>
            <person name="Chen X."/>
        </authorList>
    </citation>
    <scope>NUCLEOTIDE SEQUENCE [LARGE SCALE GENOMIC DNA]</scope>
    <source>
        <strain evidence="3">MN2024</strain>
        <tissue evidence="3">Gills</tissue>
    </source>
</reference>
<dbReference type="EMBL" id="JBJQND010000010">
    <property type="protein sequence ID" value="KAL3863543.1"/>
    <property type="molecule type" value="Genomic_DNA"/>
</dbReference>
<feature type="region of interest" description="Disordered" evidence="1">
    <location>
        <begin position="154"/>
        <end position="173"/>
    </location>
</feature>
<evidence type="ECO:0000256" key="2">
    <source>
        <dbReference type="SAM" id="SignalP"/>
    </source>
</evidence>
<keyword evidence="4" id="KW-1185">Reference proteome</keyword>
<name>A0ABD3VS98_SINWO</name>
<gene>
    <name evidence="3" type="ORF">ACJMK2_005294</name>
</gene>
<dbReference type="InterPro" id="IPR029034">
    <property type="entry name" value="Cystine-knot_cytokine"/>
</dbReference>
<dbReference type="AlphaFoldDB" id="A0ABD3VS98"/>
<evidence type="ECO:0000313" key="4">
    <source>
        <dbReference type="Proteomes" id="UP001634394"/>
    </source>
</evidence>
<sequence>MKFIYIGISIIFQLGFLELTEANVLAINEKKIRGKRYATPPTPVNRQYLDLSNSNSILCKDAPTTRRMPLSNTQLMQILREKGGSFIPDYMATDIPDSRENFVNMVALDYGQQNDSSFAVSDRDNYRAKQTIVEDLLKLQTWFATNTNATPAFSNLNMSRNNPMASTSPLEKQSTFVTEATTTTLVDVQEEMAQPGLFNTEESSSSSSAQNQLPNLDRQDVVRMLREAGISSPPSVLKDIFLPQQRFRRNADGSMSRIEYCTTKGSQTDDGFLHMCSTCAVTTTLPDDIFPRYINEAICERNDRTCLTIAGTPHGICKQKTFNLRMIRKRPGGCMLMVHSGQNIVIDDWELYSQEIRVCCECVIHKQSFLANYTRPVPFG</sequence>
<keyword evidence="2" id="KW-0732">Signal</keyword>